<dbReference type="Proteomes" id="UP000658278">
    <property type="component" value="Unassembled WGS sequence"/>
</dbReference>
<organism evidence="3 4">
    <name type="scientific">Haloferula rosea</name>
    <dbReference type="NCBI Taxonomy" id="490093"/>
    <lineage>
        <taxon>Bacteria</taxon>
        <taxon>Pseudomonadati</taxon>
        <taxon>Verrucomicrobiota</taxon>
        <taxon>Verrucomicrobiia</taxon>
        <taxon>Verrucomicrobiales</taxon>
        <taxon>Verrucomicrobiaceae</taxon>
        <taxon>Haloferula</taxon>
    </lineage>
</organism>
<reference evidence="3" key="1">
    <citation type="submission" date="2021-01" db="EMBL/GenBank/DDBJ databases">
        <title>Modified the classification status of verrucomicrobia.</title>
        <authorList>
            <person name="Feng X."/>
        </authorList>
    </citation>
    <scope>NUCLEOTIDE SEQUENCE</scope>
    <source>
        <strain evidence="3">KCTC 22201</strain>
    </source>
</reference>
<keyword evidence="1" id="KW-0175">Coiled coil</keyword>
<sequence length="129" mass="13935">MSTKAKKTSRGKRYSDQEKAEIIDFVNKINSEKGRGGQSAASKKFKISPLTISSWLKKSGAPKKAKKAPARKAAAKKRGARAAKAPASTSSAPIGRKLAKLQSLYNKIERAESDLNKMKAEFEALKGSL</sequence>
<dbReference type="RefSeq" id="WP_200278577.1">
    <property type="nucleotide sequence ID" value="NZ_JAENII010000005.1"/>
</dbReference>
<evidence type="ECO:0000256" key="1">
    <source>
        <dbReference type="SAM" id="Coils"/>
    </source>
</evidence>
<name>A0A934VFJ8_9BACT</name>
<evidence type="ECO:0000313" key="3">
    <source>
        <dbReference type="EMBL" id="MBK1827131.1"/>
    </source>
</evidence>
<feature type="compositionally biased region" description="Basic residues" evidence="2">
    <location>
        <begin position="60"/>
        <end position="81"/>
    </location>
</feature>
<comment type="caution">
    <text evidence="3">The sequence shown here is derived from an EMBL/GenBank/DDBJ whole genome shotgun (WGS) entry which is preliminary data.</text>
</comment>
<protein>
    <submittedName>
        <fullName evidence="3">Uncharacterized protein</fullName>
    </submittedName>
</protein>
<dbReference type="AlphaFoldDB" id="A0A934VFJ8"/>
<keyword evidence="4" id="KW-1185">Reference proteome</keyword>
<evidence type="ECO:0000256" key="2">
    <source>
        <dbReference type="SAM" id="MobiDB-lite"/>
    </source>
</evidence>
<gene>
    <name evidence="3" type="ORF">JIN81_08870</name>
</gene>
<feature type="region of interest" description="Disordered" evidence="2">
    <location>
        <begin position="57"/>
        <end position="91"/>
    </location>
</feature>
<evidence type="ECO:0000313" key="4">
    <source>
        <dbReference type="Proteomes" id="UP000658278"/>
    </source>
</evidence>
<feature type="compositionally biased region" description="Low complexity" evidence="2">
    <location>
        <begin position="82"/>
        <end position="91"/>
    </location>
</feature>
<feature type="coiled-coil region" evidence="1">
    <location>
        <begin position="94"/>
        <end position="128"/>
    </location>
</feature>
<accession>A0A934VFJ8</accession>
<proteinExistence type="predicted"/>
<dbReference type="EMBL" id="JAENII010000005">
    <property type="protein sequence ID" value="MBK1827131.1"/>
    <property type="molecule type" value="Genomic_DNA"/>
</dbReference>